<gene>
    <name evidence="1" type="ORF">HRQ87_00410</name>
</gene>
<dbReference type="RefSeq" id="WP_174134384.1">
    <property type="nucleotide sequence ID" value="NZ_JABUFE010000001.1"/>
</dbReference>
<accession>A0ABX2IT68</accession>
<dbReference type="EMBL" id="JABUFE010000001">
    <property type="protein sequence ID" value="NSX53258.1"/>
    <property type="molecule type" value="Genomic_DNA"/>
</dbReference>
<sequence length="47" mass="5172">MFRLIRLLIFTAAAFVAGIVYQMVQHSEKCSQAGGEVVRGICTGENR</sequence>
<name>A0ABX2IT68_9RHOB</name>
<organism evidence="1 2">
    <name type="scientific">Parasulfitobacter algicola</name>
    <dbReference type="NCBI Taxonomy" id="2614809"/>
    <lineage>
        <taxon>Bacteria</taxon>
        <taxon>Pseudomonadati</taxon>
        <taxon>Pseudomonadota</taxon>
        <taxon>Alphaproteobacteria</taxon>
        <taxon>Rhodobacterales</taxon>
        <taxon>Roseobacteraceae</taxon>
        <taxon>Parasulfitobacter</taxon>
    </lineage>
</organism>
<protein>
    <submittedName>
        <fullName evidence="1">Uncharacterized protein</fullName>
    </submittedName>
</protein>
<evidence type="ECO:0000313" key="1">
    <source>
        <dbReference type="EMBL" id="NSX53258.1"/>
    </source>
</evidence>
<proteinExistence type="predicted"/>
<comment type="caution">
    <text evidence="1">The sequence shown here is derived from an EMBL/GenBank/DDBJ whole genome shotgun (WGS) entry which is preliminary data.</text>
</comment>
<reference evidence="1 2" key="1">
    <citation type="submission" date="2020-06" db="EMBL/GenBank/DDBJ databases">
        <title>Sulfitobacter algicola sp. nov., isolated from green algae.</title>
        <authorList>
            <person name="Wang C."/>
        </authorList>
    </citation>
    <scope>NUCLEOTIDE SEQUENCE [LARGE SCALE GENOMIC DNA]</scope>
    <source>
        <strain evidence="1 2">1151</strain>
    </source>
</reference>
<keyword evidence="2" id="KW-1185">Reference proteome</keyword>
<evidence type="ECO:0000313" key="2">
    <source>
        <dbReference type="Proteomes" id="UP000777935"/>
    </source>
</evidence>
<dbReference type="Proteomes" id="UP000777935">
    <property type="component" value="Unassembled WGS sequence"/>
</dbReference>